<sequence length="125" mass="13099">MKECIVPGMEQMLSHRWLCCWWPLGREFPSCGPGPGCGGESRAGFPNPTRPGSSTLSLLLFQLESGALCKRVRVGCWWDGNLQAGTRNPCCGDSGLQLPGCVGSALGRPTASSSEGPLAGPPPRG</sequence>
<comment type="caution">
    <text evidence="1">The sequence shown here is derived from an EMBL/GenBank/DDBJ whole genome shotgun (WGS) entry which is preliminary data.</text>
</comment>
<dbReference type="AlphaFoldDB" id="A0A833YGM6"/>
<reference evidence="1 2" key="1">
    <citation type="journal article" date="2020" name="Nature">
        <title>Six reference-quality genomes reveal evolution of bat adaptations.</title>
        <authorList>
            <person name="Jebb D."/>
            <person name="Huang Z."/>
            <person name="Pippel M."/>
            <person name="Hughes G.M."/>
            <person name="Lavrichenko K."/>
            <person name="Devanna P."/>
            <person name="Winkler S."/>
            <person name="Jermiin L.S."/>
            <person name="Skirmuntt E.C."/>
            <person name="Katzourakis A."/>
            <person name="Burkitt-Gray L."/>
            <person name="Ray D.A."/>
            <person name="Sullivan K.A.M."/>
            <person name="Roscito J.G."/>
            <person name="Kirilenko B.M."/>
            <person name="Davalos L.M."/>
            <person name="Corthals A.P."/>
            <person name="Power M.L."/>
            <person name="Jones G."/>
            <person name="Ransome R.D."/>
            <person name="Dechmann D.K.N."/>
            <person name="Locatelli A.G."/>
            <person name="Puechmaille S.J."/>
            <person name="Fedrigo O."/>
            <person name="Jarvis E.D."/>
            <person name="Hiller M."/>
            <person name="Vernes S.C."/>
            <person name="Myers E.W."/>
            <person name="Teeling E.C."/>
        </authorList>
    </citation>
    <scope>NUCLEOTIDE SEQUENCE [LARGE SCALE GENOMIC DNA]</scope>
    <source>
        <strain evidence="1">Bat1K_MPI-CBG_1</strain>
    </source>
</reference>
<organism evidence="1 2">
    <name type="scientific">Phyllostomus discolor</name>
    <name type="common">pale spear-nosed bat</name>
    <dbReference type="NCBI Taxonomy" id="89673"/>
    <lineage>
        <taxon>Eukaryota</taxon>
        <taxon>Metazoa</taxon>
        <taxon>Chordata</taxon>
        <taxon>Craniata</taxon>
        <taxon>Vertebrata</taxon>
        <taxon>Euteleostomi</taxon>
        <taxon>Mammalia</taxon>
        <taxon>Eutheria</taxon>
        <taxon>Laurasiatheria</taxon>
        <taxon>Chiroptera</taxon>
        <taxon>Yangochiroptera</taxon>
        <taxon>Phyllostomidae</taxon>
        <taxon>Phyllostominae</taxon>
        <taxon>Phyllostomus</taxon>
    </lineage>
</organism>
<evidence type="ECO:0000313" key="2">
    <source>
        <dbReference type="Proteomes" id="UP000664940"/>
    </source>
</evidence>
<dbReference type="Proteomes" id="UP000664940">
    <property type="component" value="Unassembled WGS sequence"/>
</dbReference>
<name>A0A833YGM6_9CHIR</name>
<accession>A0A833YGM6</accession>
<dbReference type="EMBL" id="JABVXQ010000015">
    <property type="protein sequence ID" value="KAF6075129.1"/>
    <property type="molecule type" value="Genomic_DNA"/>
</dbReference>
<gene>
    <name evidence="1" type="ORF">HJG60_009523</name>
</gene>
<protein>
    <submittedName>
        <fullName evidence="1">Uncharacterized protein</fullName>
    </submittedName>
</protein>
<proteinExistence type="predicted"/>
<evidence type="ECO:0000313" key="1">
    <source>
        <dbReference type="EMBL" id="KAF6075129.1"/>
    </source>
</evidence>